<accession>A0ACB7G322</accession>
<comment type="caution">
    <text evidence="1">The sequence shown here is derived from an EMBL/GenBank/DDBJ whole genome shotgun (WGS) entry which is preliminary data.</text>
</comment>
<dbReference type="Proteomes" id="UP000091857">
    <property type="component" value="Chromosome 18"/>
</dbReference>
<gene>
    <name evidence="1" type="ORF">MANES_18G077306v8</name>
</gene>
<protein>
    <submittedName>
        <fullName evidence="1">Uncharacterized protein</fullName>
    </submittedName>
</protein>
<proteinExistence type="predicted"/>
<evidence type="ECO:0000313" key="1">
    <source>
        <dbReference type="EMBL" id="KAG8633116.1"/>
    </source>
</evidence>
<keyword evidence="2" id="KW-1185">Reference proteome</keyword>
<organism evidence="1 2">
    <name type="scientific">Manihot esculenta</name>
    <name type="common">Cassava</name>
    <name type="synonym">Jatropha manihot</name>
    <dbReference type="NCBI Taxonomy" id="3983"/>
    <lineage>
        <taxon>Eukaryota</taxon>
        <taxon>Viridiplantae</taxon>
        <taxon>Streptophyta</taxon>
        <taxon>Embryophyta</taxon>
        <taxon>Tracheophyta</taxon>
        <taxon>Spermatophyta</taxon>
        <taxon>Magnoliopsida</taxon>
        <taxon>eudicotyledons</taxon>
        <taxon>Gunneridae</taxon>
        <taxon>Pentapetalae</taxon>
        <taxon>rosids</taxon>
        <taxon>fabids</taxon>
        <taxon>Malpighiales</taxon>
        <taxon>Euphorbiaceae</taxon>
        <taxon>Crotonoideae</taxon>
        <taxon>Manihoteae</taxon>
        <taxon>Manihot</taxon>
    </lineage>
</organism>
<name>A0ACB7G322_MANES</name>
<evidence type="ECO:0000313" key="2">
    <source>
        <dbReference type="Proteomes" id="UP000091857"/>
    </source>
</evidence>
<dbReference type="EMBL" id="CM004404">
    <property type="protein sequence ID" value="KAG8633116.1"/>
    <property type="molecule type" value="Genomic_DNA"/>
</dbReference>
<reference evidence="2" key="1">
    <citation type="journal article" date="2016" name="Nat. Biotechnol.">
        <title>Sequencing wild and cultivated cassava and related species reveals extensive interspecific hybridization and genetic diversity.</title>
        <authorList>
            <person name="Bredeson J.V."/>
            <person name="Lyons J.B."/>
            <person name="Prochnik S.E."/>
            <person name="Wu G.A."/>
            <person name="Ha C.M."/>
            <person name="Edsinger-Gonzales E."/>
            <person name="Grimwood J."/>
            <person name="Schmutz J."/>
            <person name="Rabbi I.Y."/>
            <person name="Egesi C."/>
            <person name="Nauluvula P."/>
            <person name="Lebot V."/>
            <person name="Ndunguru J."/>
            <person name="Mkamilo G."/>
            <person name="Bart R.S."/>
            <person name="Setter T.L."/>
            <person name="Gleadow R.M."/>
            <person name="Kulakow P."/>
            <person name="Ferguson M.E."/>
            <person name="Rounsley S."/>
            <person name="Rokhsar D.S."/>
        </authorList>
    </citation>
    <scope>NUCLEOTIDE SEQUENCE [LARGE SCALE GENOMIC DNA]</scope>
    <source>
        <strain evidence="2">cv. AM560-2</strain>
    </source>
</reference>
<sequence length="293" mass="32794">MSCINTNYFIKYLIRNKSLIKISNSFRFKTSHLQRKGQPRSHHHHFLRCFDSSSSSPPPLHCVKPFYLLSRQELLAVNCGCFTLLWRDALAGNLLAAFEILPRLAVGEYSTFVLPVTVKTAIVAVDQGTSMEKSADVQENYLNGNQFDSFSSSSASLRHVNYSCGTCGYELNLSSSNRNTSTIGSKYGKSIKRGIISFFDIDESRFTQAEEFQCVPHFSKNSWGLFRRRTKLLCRKCGNNIGIAYEDETSAYPLVSDGSDSSSVNESKSRKYDVKIRALQPSSVDRSGIPLSA</sequence>